<dbReference type="PANTHER" id="PTHR11839:SF18">
    <property type="entry name" value="NUDIX HYDROLASE DOMAIN-CONTAINING PROTEIN"/>
    <property type="match status" value="1"/>
</dbReference>
<dbReference type="InterPro" id="IPR015797">
    <property type="entry name" value="NUDIX_hydrolase-like_dom_sf"/>
</dbReference>
<evidence type="ECO:0000259" key="3">
    <source>
        <dbReference type="PROSITE" id="PS51462"/>
    </source>
</evidence>
<reference evidence="4 5" key="1">
    <citation type="submission" date="2020-07" db="EMBL/GenBank/DDBJ databases">
        <title>Huge and variable diversity of episymbiotic CPR bacteria and DPANN archaea in groundwater ecosystems.</title>
        <authorList>
            <person name="He C.Y."/>
            <person name="Keren R."/>
            <person name="Whittaker M."/>
            <person name="Farag I.F."/>
            <person name="Doudna J."/>
            <person name="Cate J.H.D."/>
            <person name="Banfield J.F."/>
        </authorList>
    </citation>
    <scope>NUCLEOTIDE SEQUENCE [LARGE SCALE GENOMIC DNA]</scope>
    <source>
        <strain evidence="4">NC_groundwater_541_Ag_S-0.1um_46_50</strain>
    </source>
</reference>
<evidence type="ECO:0000256" key="2">
    <source>
        <dbReference type="ARBA" id="ARBA00022801"/>
    </source>
</evidence>
<dbReference type="GO" id="GO:0016787">
    <property type="term" value="F:hydrolase activity"/>
    <property type="evidence" value="ECO:0007669"/>
    <property type="project" value="UniProtKB-KW"/>
</dbReference>
<proteinExistence type="predicted"/>
<dbReference type="PROSITE" id="PS00893">
    <property type="entry name" value="NUDIX_BOX"/>
    <property type="match status" value="1"/>
</dbReference>
<dbReference type="AlphaFoldDB" id="A0A7T5RJU5"/>
<organism evidence="4 5">
    <name type="scientific">Candidatus Sungiibacteriota bacterium</name>
    <dbReference type="NCBI Taxonomy" id="2750080"/>
    <lineage>
        <taxon>Bacteria</taxon>
        <taxon>Candidatus Sungiibacteriota</taxon>
    </lineage>
</organism>
<feature type="domain" description="Nudix hydrolase" evidence="3">
    <location>
        <begin position="49"/>
        <end position="180"/>
    </location>
</feature>
<dbReference type="PROSITE" id="PS51462">
    <property type="entry name" value="NUDIX"/>
    <property type="match status" value="1"/>
</dbReference>
<name>A0A7T5RJU5_9BACT</name>
<dbReference type="GO" id="GO:0019693">
    <property type="term" value="P:ribose phosphate metabolic process"/>
    <property type="evidence" value="ECO:0007669"/>
    <property type="project" value="TreeGrafter"/>
</dbReference>
<evidence type="ECO:0000256" key="1">
    <source>
        <dbReference type="ARBA" id="ARBA00001946"/>
    </source>
</evidence>
<evidence type="ECO:0000313" key="4">
    <source>
        <dbReference type="EMBL" id="QQG45447.1"/>
    </source>
</evidence>
<dbReference type="GO" id="GO:0006753">
    <property type="term" value="P:nucleoside phosphate metabolic process"/>
    <property type="evidence" value="ECO:0007669"/>
    <property type="project" value="TreeGrafter"/>
</dbReference>
<dbReference type="PANTHER" id="PTHR11839">
    <property type="entry name" value="UDP/ADP-SUGAR PYROPHOSPHATASE"/>
    <property type="match status" value="1"/>
</dbReference>
<dbReference type="EMBL" id="CP066690">
    <property type="protein sequence ID" value="QQG45447.1"/>
    <property type="molecule type" value="Genomic_DNA"/>
</dbReference>
<keyword evidence="2 4" id="KW-0378">Hydrolase</keyword>
<dbReference type="Proteomes" id="UP000595618">
    <property type="component" value="Chromosome"/>
</dbReference>
<accession>A0A7T5RJU5</accession>
<dbReference type="InterPro" id="IPR000086">
    <property type="entry name" value="NUDIX_hydrolase_dom"/>
</dbReference>
<gene>
    <name evidence="4" type="ORF">HYW89_00720</name>
</gene>
<comment type="cofactor">
    <cofactor evidence="1">
        <name>Mg(2+)</name>
        <dbReference type="ChEBI" id="CHEBI:18420"/>
    </cofactor>
</comment>
<dbReference type="Gene3D" id="3.90.79.10">
    <property type="entry name" value="Nucleoside Triphosphate Pyrophosphohydrolase"/>
    <property type="match status" value="1"/>
</dbReference>
<dbReference type="InterPro" id="IPR020084">
    <property type="entry name" value="NUDIX_hydrolase_CS"/>
</dbReference>
<dbReference type="SUPFAM" id="SSF55811">
    <property type="entry name" value="Nudix"/>
    <property type="match status" value="1"/>
</dbReference>
<dbReference type="Pfam" id="PF00293">
    <property type="entry name" value="NUDIX"/>
    <property type="match status" value="1"/>
</dbReference>
<dbReference type="CDD" id="cd03424">
    <property type="entry name" value="NUDIX_ADPRase_Nudt5_UGPPase_Nudt14"/>
    <property type="match status" value="1"/>
</dbReference>
<evidence type="ECO:0000313" key="5">
    <source>
        <dbReference type="Proteomes" id="UP000595618"/>
    </source>
</evidence>
<protein>
    <submittedName>
        <fullName evidence="4">NUDIX hydrolase</fullName>
    </submittedName>
</protein>
<sequence length="196" mass="22548">MDLELLTPQKVGEATELVKRVFGKTLLSQKFRKPTTGEIYEYAMHDYKSGKVPSLVFPLNVKHEVVALRQFRHAANHWLWEFPGGNQVTDELPEEVAKRELLEETGYAPTQLILLTPKPIWCEPADYVNPFYAFLATDCNLTSKPLLDPTEYLEVKTFPLSQWLAMIWDGKIRDSKTIAITMLALPHLNTEVRNYK</sequence>